<comment type="caution">
    <text evidence="2">The sequence shown here is derived from an EMBL/GenBank/DDBJ whole genome shotgun (WGS) entry which is preliminary data.</text>
</comment>
<dbReference type="EMBL" id="BKCJ011194247">
    <property type="protein sequence ID" value="GFD01866.1"/>
    <property type="molecule type" value="Genomic_DNA"/>
</dbReference>
<sequence>MSASESAFAKESVQTTRQMEEPPHPPRRPPSPDRAWNTTLPAAQGDAQSWISDLARQTDARSSFNELFDTLIDLSNFIMNRLNVDTLTPDLLAGPTYELMR</sequence>
<accession>A0A699SYZ0</accession>
<name>A0A699SYZ0_TANCI</name>
<gene>
    <name evidence="2" type="ORF">Tci_873835</name>
</gene>
<protein>
    <recommendedName>
        <fullName evidence="3">Integrase, catalytic region, zinc finger, CCHC-type, peptidase aspartic, catalytic</fullName>
    </recommendedName>
</protein>
<dbReference type="AlphaFoldDB" id="A0A699SYZ0"/>
<evidence type="ECO:0000256" key="1">
    <source>
        <dbReference type="SAM" id="MobiDB-lite"/>
    </source>
</evidence>
<reference evidence="2" key="1">
    <citation type="journal article" date="2019" name="Sci. Rep.">
        <title>Draft genome of Tanacetum cinerariifolium, the natural source of mosquito coil.</title>
        <authorList>
            <person name="Yamashiro T."/>
            <person name="Shiraishi A."/>
            <person name="Satake H."/>
            <person name="Nakayama K."/>
        </authorList>
    </citation>
    <scope>NUCLEOTIDE SEQUENCE</scope>
</reference>
<evidence type="ECO:0000313" key="2">
    <source>
        <dbReference type="EMBL" id="GFD01866.1"/>
    </source>
</evidence>
<evidence type="ECO:0008006" key="3">
    <source>
        <dbReference type="Google" id="ProtNLM"/>
    </source>
</evidence>
<organism evidence="2">
    <name type="scientific">Tanacetum cinerariifolium</name>
    <name type="common">Dalmatian daisy</name>
    <name type="synonym">Chrysanthemum cinerariifolium</name>
    <dbReference type="NCBI Taxonomy" id="118510"/>
    <lineage>
        <taxon>Eukaryota</taxon>
        <taxon>Viridiplantae</taxon>
        <taxon>Streptophyta</taxon>
        <taxon>Embryophyta</taxon>
        <taxon>Tracheophyta</taxon>
        <taxon>Spermatophyta</taxon>
        <taxon>Magnoliopsida</taxon>
        <taxon>eudicotyledons</taxon>
        <taxon>Gunneridae</taxon>
        <taxon>Pentapetalae</taxon>
        <taxon>asterids</taxon>
        <taxon>campanulids</taxon>
        <taxon>Asterales</taxon>
        <taxon>Asteraceae</taxon>
        <taxon>Asteroideae</taxon>
        <taxon>Anthemideae</taxon>
        <taxon>Anthemidinae</taxon>
        <taxon>Tanacetum</taxon>
    </lineage>
</organism>
<proteinExistence type="predicted"/>
<feature type="region of interest" description="Disordered" evidence="1">
    <location>
        <begin position="1"/>
        <end position="39"/>
    </location>
</feature>
<feature type="non-terminal residue" evidence="2">
    <location>
        <position position="101"/>
    </location>
</feature>